<accession>A0ACB9INQ1</accession>
<keyword evidence="2" id="KW-1185">Reference proteome</keyword>
<dbReference type="EMBL" id="CM042024">
    <property type="protein sequence ID" value="KAI3809625.1"/>
    <property type="molecule type" value="Genomic_DNA"/>
</dbReference>
<reference evidence="1 2" key="2">
    <citation type="journal article" date="2022" name="Mol. Ecol. Resour.">
        <title>The genomes of chicory, endive, great burdock and yacon provide insights into Asteraceae paleo-polyploidization history and plant inulin production.</title>
        <authorList>
            <person name="Fan W."/>
            <person name="Wang S."/>
            <person name="Wang H."/>
            <person name="Wang A."/>
            <person name="Jiang F."/>
            <person name="Liu H."/>
            <person name="Zhao H."/>
            <person name="Xu D."/>
            <person name="Zhang Y."/>
        </authorList>
    </citation>
    <scope>NUCLEOTIDE SEQUENCE [LARGE SCALE GENOMIC DNA]</scope>
    <source>
        <strain evidence="2">cv. Yunnan</strain>
        <tissue evidence="1">Leaves</tissue>
    </source>
</reference>
<gene>
    <name evidence="1" type="ORF">L1987_19221</name>
</gene>
<evidence type="ECO:0000313" key="1">
    <source>
        <dbReference type="EMBL" id="KAI3809625.1"/>
    </source>
</evidence>
<comment type="caution">
    <text evidence="1">The sequence shown here is derived from an EMBL/GenBank/DDBJ whole genome shotgun (WGS) entry which is preliminary data.</text>
</comment>
<proteinExistence type="predicted"/>
<sequence length="171" mass="19167">MLVFLFCAETCLLHFQWIKCHSTSLYINCGGGSLKIGNNEYQSDLEAGGASYFYAVDSRWGFSNTGNFLDDGLRDSYIAQESCGISMNASYLYNSARVSALSLTYYAFCLLRGSYNVRLHFAEIIFTNDGTYSSLGRRVFDIYIQVSSRFSWINILSISRLIEFLGGGDEA</sequence>
<evidence type="ECO:0000313" key="2">
    <source>
        <dbReference type="Proteomes" id="UP001056120"/>
    </source>
</evidence>
<reference evidence="2" key="1">
    <citation type="journal article" date="2022" name="Mol. Ecol. Resour.">
        <title>The genomes of chicory, endive, great burdock and yacon provide insights into Asteraceae palaeo-polyploidization history and plant inulin production.</title>
        <authorList>
            <person name="Fan W."/>
            <person name="Wang S."/>
            <person name="Wang H."/>
            <person name="Wang A."/>
            <person name="Jiang F."/>
            <person name="Liu H."/>
            <person name="Zhao H."/>
            <person name="Xu D."/>
            <person name="Zhang Y."/>
        </authorList>
    </citation>
    <scope>NUCLEOTIDE SEQUENCE [LARGE SCALE GENOMIC DNA]</scope>
    <source>
        <strain evidence="2">cv. Yunnan</strain>
    </source>
</reference>
<name>A0ACB9INQ1_9ASTR</name>
<organism evidence="1 2">
    <name type="scientific">Smallanthus sonchifolius</name>
    <dbReference type="NCBI Taxonomy" id="185202"/>
    <lineage>
        <taxon>Eukaryota</taxon>
        <taxon>Viridiplantae</taxon>
        <taxon>Streptophyta</taxon>
        <taxon>Embryophyta</taxon>
        <taxon>Tracheophyta</taxon>
        <taxon>Spermatophyta</taxon>
        <taxon>Magnoliopsida</taxon>
        <taxon>eudicotyledons</taxon>
        <taxon>Gunneridae</taxon>
        <taxon>Pentapetalae</taxon>
        <taxon>asterids</taxon>
        <taxon>campanulids</taxon>
        <taxon>Asterales</taxon>
        <taxon>Asteraceae</taxon>
        <taxon>Asteroideae</taxon>
        <taxon>Heliantheae alliance</taxon>
        <taxon>Millerieae</taxon>
        <taxon>Smallanthus</taxon>
    </lineage>
</organism>
<protein>
    <submittedName>
        <fullName evidence="1">Uncharacterized protein</fullName>
    </submittedName>
</protein>
<dbReference type="Proteomes" id="UP001056120">
    <property type="component" value="Linkage Group LG07"/>
</dbReference>